<gene>
    <name evidence="2" type="ORF">A2628_05975</name>
</gene>
<dbReference type="Pfam" id="PF20408">
    <property type="entry name" value="Abhydrolase_11"/>
    <property type="match status" value="1"/>
</dbReference>
<dbReference type="SUPFAM" id="SSF53474">
    <property type="entry name" value="alpha/beta-Hydrolases"/>
    <property type="match status" value="1"/>
</dbReference>
<feature type="domain" description="KANL3/Tex30 alpha/beta hydrolase-like" evidence="1">
    <location>
        <begin position="23"/>
        <end position="197"/>
    </location>
</feature>
<comment type="caution">
    <text evidence="2">The sequence shown here is derived from an EMBL/GenBank/DDBJ whole genome shotgun (WGS) entry which is preliminary data.</text>
</comment>
<organism evidence="2 3">
    <name type="scientific">Candidatus Woesebacteria bacterium RIFCSPHIGHO2_01_FULL_40_22</name>
    <dbReference type="NCBI Taxonomy" id="1802499"/>
    <lineage>
        <taxon>Bacteria</taxon>
        <taxon>Candidatus Woeseibacteriota</taxon>
    </lineage>
</organism>
<proteinExistence type="predicted"/>
<accession>A0A1F7YHY8</accession>
<sequence length="208" mass="23683">MNNLPNFRFFHNKNADTLDIVLNGADYDMDSDFMVKIFEISKKAGKSVVTFNFPFQDRGEESSSGETMPEETEALKSVMNFCHSKDYKNIRFIGKSLGAILATLFLNNIKDVEKYSLIILGTPLKYFPKISFTGNIYVIQGENDKNGGVKEVKEAFNNLDQNKIKYFEIPGADHSFRDPETKDPIFQEKALEILSTIKKILQNRKSAN</sequence>
<evidence type="ECO:0000259" key="1">
    <source>
        <dbReference type="Pfam" id="PF20408"/>
    </source>
</evidence>
<dbReference type="AlphaFoldDB" id="A0A1F7YHY8"/>
<dbReference type="InterPro" id="IPR046879">
    <property type="entry name" value="KANL3/Tex30_Abhydrolase"/>
</dbReference>
<dbReference type="Proteomes" id="UP000179221">
    <property type="component" value="Unassembled WGS sequence"/>
</dbReference>
<evidence type="ECO:0000313" key="3">
    <source>
        <dbReference type="Proteomes" id="UP000179221"/>
    </source>
</evidence>
<protein>
    <recommendedName>
        <fullName evidence="1">KANL3/Tex30 alpha/beta hydrolase-like domain-containing protein</fullName>
    </recommendedName>
</protein>
<reference evidence="2 3" key="1">
    <citation type="journal article" date="2016" name="Nat. Commun.">
        <title>Thousands of microbial genomes shed light on interconnected biogeochemical processes in an aquifer system.</title>
        <authorList>
            <person name="Anantharaman K."/>
            <person name="Brown C.T."/>
            <person name="Hug L.A."/>
            <person name="Sharon I."/>
            <person name="Castelle C.J."/>
            <person name="Probst A.J."/>
            <person name="Thomas B.C."/>
            <person name="Singh A."/>
            <person name="Wilkins M.J."/>
            <person name="Karaoz U."/>
            <person name="Brodie E.L."/>
            <person name="Williams K.H."/>
            <person name="Hubbard S.S."/>
            <person name="Banfield J.F."/>
        </authorList>
    </citation>
    <scope>NUCLEOTIDE SEQUENCE [LARGE SCALE GENOMIC DNA]</scope>
</reference>
<evidence type="ECO:0000313" key="2">
    <source>
        <dbReference type="EMBL" id="OGM26961.1"/>
    </source>
</evidence>
<dbReference type="Gene3D" id="3.40.50.1820">
    <property type="entry name" value="alpha/beta hydrolase"/>
    <property type="match status" value="1"/>
</dbReference>
<dbReference type="EMBL" id="MGGL01000008">
    <property type="protein sequence ID" value="OGM26961.1"/>
    <property type="molecule type" value="Genomic_DNA"/>
</dbReference>
<name>A0A1F7YHY8_9BACT</name>
<dbReference type="InterPro" id="IPR029058">
    <property type="entry name" value="AB_hydrolase_fold"/>
</dbReference>